<dbReference type="PANTHER" id="PTHR47635">
    <property type="entry name" value="CUB DOMAIN-CONTAINING PROTEIN"/>
    <property type="match status" value="1"/>
</dbReference>
<dbReference type="SMART" id="SM00181">
    <property type="entry name" value="EGF"/>
    <property type="match status" value="1"/>
</dbReference>
<dbReference type="PROSITE" id="PS00010">
    <property type="entry name" value="ASX_HYDROXYL"/>
    <property type="match status" value="1"/>
</dbReference>
<comment type="caution">
    <text evidence="6">Lacks conserved residue(s) required for the propagation of feature annotation.</text>
</comment>
<dbReference type="OrthoDB" id="5953279at2759"/>
<dbReference type="InterPro" id="IPR000742">
    <property type="entry name" value="EGF"/>
</dbReference>
<evidence type="ECO:0000256" key="2">
    <source>
        <dbReference type="ARBA" id="ARBA00022729"/>
    </source>
</evidence>
<keyword evidence="4 6" id="KW-1015">Disulfide bond</keyword>
<dbReference type="SMART" id="SM00560">
    <property type="entry name" value="LamGL"/>
    <property type="match status" value="1"/>
</dbReference>
<dbReference type="FunFam" id="2.10.25.10:FF:000122">
    <property type="entry name" value="Protein crumbs homolog 2"/>
    <property type="match status" value="1"/>
</dbReference>
<dbReference type="AlphaFoldDB" id="A0A2B4SKT5"/>
<dbReference type="EMBL" id="LSMT01000038">
    <property type="protein sequence ID" value="PFX31294.1"/>
    <property type="molecule type" value="Genomic_DNA"/>
</dbReference>
<dbReference type="SMART" id="SM00179">
    <property type="entry name" value="EGF_CA"/>
    <property type="match status" value="1"/>
</dbReference>
<dbReference type="SUPFAM" id="SSF49899">
    <property type="entry name" value="Concanavalin A-like lectins/glucanases"/>
    <property type="match status" value="1"/>
</dbReference>
<proteinExistence type="predicted"/>
<dbReference type="Gene3D" id="2.60.120.200">
    <property type="match status" value="1"/>
</dbReference>
<evidence type="ECO:0000259" key="7">
    <source>
        <dbReference type="PROSITE" id="PS50026"/>
    </source>
</evidence>
<evidence type="ECO:0000313" key="9">
    <source>
        <dbReference type="Proteomes" id="UP000225706"/>
    </source>
</evidence>
<feature type="domain" description="EGF-like" evidence="7">
    <location>
        <begin position="3"/>
        <end position="39"/>
    </location>
</feature>
<dbReference type="PROSITE" id="PS01187">
    <property type="entry name" value="EGF_CA"/>
    <property type="match status" value="1"/>
</dbReference>
<keyword evidence="1 6" id="KW-0245">EGF-like domain</keyword>
<dbReference type="Pfam" id="PF13385">
    <property type="entry name" value="Laminin_G_3"/>
    <property type="match status" value="1"/>
</dbReference>
<evidence type="ECO:0000313" key="8">
    <source>
        <dbReference type="EMBL" id="PFX31294.1"/>
    </source>
</evidence>
<evidence type="ECO:0000256" key="1">
    <source>
        <dbReference type="ARBA" id="ARBA00022536"/>
    </source>
</evidence>
<name>A0A2B4SKT5_STYPI</name>
<sequence length="263" mass="29034">MLDIDECFGNPCLNGGSCVDGINKYYCNCPLYFTEPRCETIAVCSVLCCSEDEDVAGLVAFYPFNSAYTTKDMLGSQPDGIVSNVQLAAGPKGNTGGSYRFLGSSNSYIELPNNGGLDTMYSLTIVMWVYPEGPEDGPIFNYGTSTYPWGVHFWIAGGNFFFRSVDRHGNMYSITTSPATSDQWRYVAGSYDYNTGVARLWIDGVEVTQKTVGVFQLATDLNVRIGEKTDDIRYFKGRVTGIQVYNVALSRDQIMTVKTRGED</sequence>
<feature type="disulfide bond" evidence="6">
    <location>
        <begin position="29"/>
        <end position="38"/>
    </location>
</feature>
<gene>
    <name evidence="8" type="primary">Svep1</name>
    <name evidence="8" type="ORF">AWC38_SpisGene3953</name>
</gene>
<dbReference type="InterPro" id="IPR018097">
    <property type="entry name" value="EGF_Ca-bd_CS"/>
</dbReference>
<keyword evidence="9" id="KW-1185">Reference proteome</keyword>
<dbReference type="Proteomes" id="UP000225706">
    <property type="component" value="Unassembled WGS sequence"/>
</dbReference>
<dbReference type="CDD" id="cd00054">
    <property type="entry name" value="EGF_CA"/>
    <property type="match status" value="1"/>
</dbReference>
<dbReference type="PROSITE" id="PS50026">
    <property type="entry name" value="EGF_3"/>
    <property type="match status" value="1"/>
</dbReference>
<evidence type="ECO:0000256" key="4">
    <source>
        <dbReference type="ARBA" id="ARBA00023157"/>
    </source>
</evidence>
<keyword evidence="3" id="KW-0677">Repeat</keyword>
<dbReference type="InterPro" id="IPR001881">
    <property type="entry name" value="EGF-like_Ca-bd_dom"/>
</dbReference>
<keyword evidence="2" id="KW-0732">Signal</keyword>
<organism evidence="8 9">
    <name type="scientific">Stylophora pistillata</name>
    <name type="common">Smooth cauliflower coral</name>
    <dbReference type="NCBI Taxonomy" id="50429"/>
    <lineage>
        <taxon>Eukaryota</taxon>
        <taxon>Metazoa</taxon>
        <taxon>Cnidaria</taxon>
        <taxon>Anthozoa</taxon>
        <taxon>Hexacorallia</taxon>
        <taxon>Scleractinia</taxon>
        <taxon>Astrocoeniina</taxon>
        <taxon>Pocilloporidae</taxon>
        <taxon>Stylophora</taxon>
    </lineage>
</organism>
<dbReference type="InterPro" id="IPR013320">
    <property type="entry name" value="ConA-like_dom_sf"/>
</dbReference>
<dbReference type="InterPro" id="IPR006558">
    <property type="entry name" value="LamG-like"/>
</dbReference>
<dbReference type="InterPro" id="IPR000152">
    <property type="entry name" value="EGF-type_Asp/Asn_hydroxyl_site"/>
</dbReference>
<keyword evidence="5" id="KW-0325">Glycoprotein</keyword>
<dbReference type="GO" id="GO:0005509">
    <property type="term" value="F:calcium ion binding"/>
    <property type="evidence" value="ECO:0007669"/>
    <property type="project" value="InterPro"/>
</dbReference>
<accession>A0A2B4SKT5</accession>
<dbReference type="SUPFAM" id="SSF57196">
    <property type="entry name" value="EGF/Laminin"/>
    <property type="match status" value="1"/>
</dbReference>
<dbReference type="Pfam" id="PF00008">
    <property type="entry name" value="EGF"/>
    <property type="match status" value="1"/>
</dbReference>
<evidence type="ECO:0000256" key="6">
    <source>
        <dbReference type="PROSITE-ProRule" id="PRU00076"/>
    </source>
</evidence>
<dbReference type="PANTHER" id="PTHR47635:SF2">
    <property type="entry name" value="LAMG-LIKE JELLYROLL FOLD DOMAIN-CONTAINING PROTEIN"/>
    <property type="match status" value="1"/>
</dbReference>
<protein>
    <submittedName>
        <fullName evidence="8">Sushi, von Willebrand factor type A, EGF and pentraxin domain-containing protein 1</fullName>
    </submittedName>
</protein>
<evidence type="ECO:0000256" key="5">
    <source>
        <dbReference type="ARBA" id="ARBA00023180"/>
    </source>
</evidence>
<dbReference type="Gene3D" id="2.10.25.10">
    <property type="entry name" value="Laminin"/>
    <property type="match status" value="1"/>
</dbReference>
<reference evidence="9" key="1">
    <citation type="journal article" date="2017" name="bioRxiv">
        <title>Comparative analysis of the genomes of Stylophora pistillata and Acropora digitifera provides evidence for extensive differences between species of corals.</title>
        <authorList>
            <person name="Voolstra C.R."/>
            <person name="Li Y."/>
            <person name="Liew Y.J."/>
            <person name="Baumgarten S."/>
            <person name="Zoccola D."/>
            <person name="Flot J.-F."/>
            <person name="Tambutte S."/>
            <person name="Allemand D."/>
            <person name="Aranda M."/>
        </authorList>
    </citation>
    <scope>NUCLEOTIDE SEQUENCE [LARGE SCALE GENOMIC DNA]</scope>
</reference>
<comment type="caution">
    <text evidence="8">The sequence shown here is derived from an EMBL/GenBank/DDBJ whole genome shotgun (WGS) entry which is preliminary data.</text>
</comment>
<evidence type="ECO:0000256" key="3">
    <source>
        <dbReference type="ARBA" id="ARBA00022737"/>
    </source>
</evidence>